<dbReference type="Proteomes" id="UP000054843">
    <property type="component" value="Unassembled WGS sequence"/>
</dbReference>
<dbReference type="Gene3D" id="3.30.450.20">
    <property type="entry name" value="PAS domain"/>
    <property type="match status" value="2"/>
</dbReference>
<feature type="compositionally biased region" description="Basic and acidic residues" evidence="3">
    <location>
        <begin position="163"/>
        <end position="174"/>
    </location>
</feature>
<keyword evidence="4" id="KW-1133">Transmembrane helix</keyword>
<feature type="region of interest" description="Disordered" evidence="3">
    <location>
        <begin position="137"/>
        <end position="182"/>
    </location>
</feature>
<keyword evidence="4" id="KW-0812">Transmembrane</keyword>
<keyword evidence="4" id="KW-0472">Membrane</keyword>
<keyword evidence="2" id="KW-0238">DNA-binding</keyword>
<reference evidence="6 7" key="1">
    <citation type="submission" date="2015-01" db="EMBL/GenBank/DDBJ databases">
        <title>Evolution of Trichinella species and genotypes.</title>
        <authorList>
            <person name="Korhonen P.K."/>
            <person name="Edoardo P."/>
            <person name="Giuseppe L.R."/>
            <person name="Gasser R.B."/>
        </authorList>
    </citation>
    <scope>NUCLEOTIDE SEQUENCE [LARGE SCALE GENOMIC DNA]</scope>
    <source>
        <strain evidence="6">ISS1980</strain>
    </source>
</reference>
<dbReference type="CDD" id="cd00130">
    <property type="entry name" value="PAS"/>
    <property type="match status" value="1"/>
</dbReference>
<feature type="transmembrane region" description="Helical" evidence="4">
    <location>
        <begin position="7"/>
        <end position="31"/>
    </location>
</feature>
<accession>A0A0V1MK33</accession>
<dbReference type="STRING" id="268474.A0A0V1MK33"/>
<dbReference type="InterPro" id="IPR000014">
    <property type="entry name" value="PAS"/>
</dbReference>
<dbReference type="GO" id="GO:0003677">
    <property type="term" value="F:DNA binding"/>
    <property type="evidence" value="ECO:0007669"/>
    <property type="project" value="UniProtKB-KW"/>
</dbReference>
<evidence type="ECO:0000256" key="1">
    <source>
        <dbReference type="ARBA" id="ARBA00022737"/>
    </source>
</evidence>
<evidence type="ECO:0000313" key="7">
    <source>
        <dbReference type="Proteomes" id="UP000054843"/>
    </source>
</evidence>
<dbReference type="PROSITE" id="PS50112">
    <property type="entry name" value="PAS"/>
    <property type="match status" value="1"/>
</dbReference>
<evidence type="ECO:0000259" key="5">
    <source>
        <dbReference type="PROSITE" id="PS50112"/>
    </source>
</evidence>
<evidence type="ECO:0000256" key="4">
    <source>
        <dbReference type="SAM" id="Phobius"/>
    </source>
</evidence>
<dbReference type="Pfam" id="PF23183">
    <property type="entry name" value="bHLH_NPAS4"/>
    <property type="match status" value="1"/>
</dbReference>
<feature type="domain" description="PAS" evidence="5">
    <location>
        <begin position="454"/>
        <end position="527"/>
    </location>
</feature>
<name>A0A0V1MK33_9BILA</name>
<dbReference type="InterPro" id="IPR008160">
    <property type="entry name" value="Collagen"/>
</dbReference>
<dbReference type="InterPro" id="IPR035965">
    <property type="entry name" value="PAS-like_dom_sf"/>
</dbReference>
<evidence type="ECO:0000256" key="2">
    <source>
        <dbReference type="ARBA" id="ARBA00023125"/>
    </source>
</evidence>
<feature type="compositionally biased region" description="Low complexity" evidence="3">
    <location>
        <begin position="223"/>
        <end position="236"/>
    </location>
</feature>
<comment type="caution">
    <text evidence="6">The sequence shown here is derived from an EMBL/GenBank/DDBJ whole genome shotgun (WGS) entry which is preliminary data.</text>
</comment>
<evidence type="ECO:0000256" key="3">
    <source>
        <dbReference type="SAM" id="MobiDB-lite"/>
    </source>
</evidence>
<feature type="region of interest" description="Disordered" evidence="3">
    <location>
        <begin position="197"/>
        <end position="317"/>
    </location>
</feature>
<dbReference type="Pfam" id="PF14598">
    <property type="entry name" value="PAS_11"/>
    <property type="match status" value="1"/>
</dbReference>
<gene>
    <name evidence="6" type="primary">sqt-1</name>
    <name evidence="6" type="ORF">T10_7502</name>
</gene>
<dbReference type="Pfam" id="PF01391">
    <property type="entry name" value="Collagen"/>
    <property type="match status" value="2"/>
</dbReference>
<evidence type="ECO:0000313" key="6">
    <source>
        <dbReference type="EMBL" id="KRZ72125.1"/>
    </source>
</evidence>
<organism evidence="6 7">
    <name type="scientific">Trichinella papuae</name>
    <dbReference type="NCBI Taxonomy" id="268474"/>
    <lineage>
        <taxon>Eukaryota</taxon>
        <taxon>Metazoa</taxon>
        <taxon>Ecdysozoa</taxon>
        <taxon>Nematoda</taxon>
        <taxon>Enoplea</taxon>
        <taxon>Dorylaimia</taxon>
        <taxon>Trichinellida</taxon>
        <taxon>Trichinellidae</taxon>
        <taxon>Trichinella</taxon>
    </lineage>
</organism>
<keyword evidence="6" id="KW-0176">Collagen</keyword>
<feature type="compositionally biased region" description="Basic and acidic residues" evidence="3">
    <location>
        <begin position="273"/>
        <end position="286"/>
    </location>
</feature>
<dbReference type="SMART" id="SM01088">
    <property type="entry name" value="Col_cuticle_N"/>
    <property type="match status" value="1"/>
</dbReference>
<keyword evidence="1" id="KW-0677">Repeat</keyword>
<dbReference type="GO" id="GO:0005581">
    <property type="term" value="C:collagen trimer"/>
    <property type="evidence" value="ECO:0007669"/>
    <property type="project" value="UniProtKB-KW"/>
</dbReference>
<dbReference type="CDD" id="cd19697">
    <property type="entry name" value="bHLH-PAS_NPAS4_PASD10"/>
    <property type="match status" value="1"/>
</dbReference>
<dbReference type="SMART" id="SM00091">
    <property type="entry name" value="PAS"/>
    <property type="match status" value="2"/>
</dbReference>
<dbReference type="PANTHER" id="PTHR24637">
    <property type="entry name" value="COLLAGEN"/>
    <property type="match status" value="1"/>
</dbReference>
<feature type="compositionally biased region" description="Basic and acidic residues" evidence="3">
    <location>
        <begin position="248"/>
        <end position="264"/>
    </location>
</feature>
<sequence>MDSNVKIASWLATGLGTFALLACMIMTPMIYMEVQNVRLELDTEMDEFKISSDDLWKEMMQFTGSREKRQAYGAPPAPSYSQDRFGGFSTPRMPAGAQGVHPETGADGLVLPSEITIGGGEFGETVARQKPVCKCNPEQAKKCPAGPPGPKGPRGEPGMDGLPGKDGEPGRDAEDAQAQRQPLGPCTTCFSCSAGPPGPPGPAGPQGLVGASGRPGTPGCDGMPGAPGEMGPPGAQGNRGNAGPKGIPGRDAERVVGIKGEKGPVGRQGPRGDQGRAGKDAPDGLRGDQGPQGETGLQGPPGFMGPMGAPGPRGGPGPDAHYCPCPARTNRAKAKAAKRQIQGSYRSPVMTSVCLSMFAQTLQRLNCHRRSLYQWYKESTRGASKQRRALINYEIDQLKLYLPVCSTLRQRLFQLQVMSLACVFIRKYNYTSATLAFSCPVMQINSNGKSNNKAQQQRYALFDGLLPDLLMLLDHRGKVIYLAGSVQELTGKSCEELLGQGDSVYDLIDSRDHGTVQTILTSTVTQEFHDERVVLCRINTSSSTKRFAQDQCILIRSRIICQANCISSTQPSFIVTCTPVLMPTNVDALNVMGNPQIFHSIHEMDMRFISVDKIGCQLLGLQVDQMIPLSWYSVLHPQDLLEAASKHKIICEGSQSSCACLVRLISVDRFHLWAHCVLILKEKLKSQTPMRRQILCIYQIVDEDQAVQLRANACWLYSWPSVIDFPQPSTMMPTFNHLHLSTKSKSLECRSLGNNPFPVDEVASQISTAKPPIDDLSNYMHSTFTDGRVMAKGEEPLVAFYSPLPDIESETIDRYLY</sequence>
<proteinExistence type="predicted"/>
<keyword evidence="7" id="KW-1185">Reference proteome</keyword>
<dbReference type="SUPFAM" id="SSF55785">
    <property type="entry name" value="PYP-like sensor domain (PAS domain)"/>
    <property type="match status" value="2"/>
</dbReference>
<dbReference type="Pfam" id="PF01484">
    <property type="entry name" value="Col_cuticle_N"/>
    <property type="match status" value="1"/>
</dbReference>
<dbReference type="PROSITE" id="PS51257">
    <property type="entry name" value="PROKAR_LIPOPROTEIN"/>
    <property type="match status" value="1"/>
</dbReference>
<dbReference type="GO" id="GO:0042302">
    <property type="term" value="F:structural constituent of cuticle"/>
    <property type="evidence" value="ECO:0007669"/>
    <property type="project" value="InterPro"/>
</dbReference>
<dbReference type="PANTHER" id="PTHR24637:SF334">
    <property type="entry name" value="NEMATODE CUTICLE COLLAGEN N-TERMINAL DOMAIN-CONTAINING PROTEIN"/>
    <property type="match status" value="1"/>
</dbReference>
<dbReference type="InterPro" id="IPR056192">
    <property type="entry name" value="bHLH_NPAS4"/>
</dbReference>
<dbReference type="AlphaFoldDB" id="A0A0V1MK33"/>
<protein>
    <submittedName>
        <fullName evidence="6">Cuticle collagen sqt-1</fullName>
    </submittedName>
</protein>
<dbReference type="EMBL" id="JYDO01000083">
    <property type="protein sequence ID" value="KRZ72125.1"/>
    <property type="molecule type" value="Genomic_DNA"/>
</dbReference>
<dbReference type="InterPro" id="IPR002486">
    <property type="entry name" value="Col_cuticle_N"/>
</dbReference>